<sequence>MAGTNGTAANRGGASFPPRSIDDLADNGGAAYREEKSRNPTSVSEAPPPPWPSSKLSA</sequence>
<dbReference type="AlphaFoldDB" id="A0A835R401"/>
<evidence type="ECO:0000256" key="1">
    <source>
        <dbReference type="SAM" id="MobiDB-lite"/>
    </source>
</evidence>
<reference evidence="4 5" key="1">
    <citation type="journal article" date="2020" name="Nat. Food">
        <title>A phased Vanilla planifolia genome enables genetic improvement of flavour and production.</title>
        <authorList>
            <person name="Hasing T."/>
            <person name="Tang H."/>
            <person name="Brym M."/>
            <person name="Khazi F."/>
            <person name="Huang T."/>
            <person name="Chambers A.H."/>
        </authorList>
    </citation>
    <scope>NUCLEOTIDE SEQUENCE [LARGE SCALE GENOMIC DNA]</scope>
    <source>
        <tissue evidence="2">Leaf</tissue>
    </source>
</reference>
<organism evidence="2 4">
    <name type="scientific">Vanilla planifolia</name>
    <name type="common">Vanilla</name>
    <dbReference type="NCBI Taxonomy" id="51239"/>
    <lineage>
        <taxon>Eukaryota</taxon>
        <taxon>Viridiplantae</taxon>
        <taxon>Streptophyta</taxon>
        <taxon>Embryophyta</taxon>
        <taxon>Tracheophyta</taxon>
        <taxon>Spermatophyta</taxon>
        <taxon>Magnoliopsida</taxon>
        <taxon>Liliopsida</taxon>
        <taxon>Asparagales</taxon>
        <taxon>Orchidaceae</taxon>
        <taxon>Vanilloideae</taxon>
        <taxon>Vanilleae</taxon>
        <taxon>Vanilla</taxon>
    </lineage>
</organism>
<dbReference type="EMBL" id="JADCNL010000005">
    <property type="protein sequence ID" value="KAG0479702.1"/>
    <property type="molecule type" value="Genomic_DNA"/>
</dbReference>
<keyword evidence="4" id="KW-1185">Reference proteome</keyword>
<protein>
    <submittedName>
        <fullName evidence="2">Uncharacterized protein</fullName>
    </submittedName>
</protein>
<dbReference type="Proteomes" id="UP000639772">
    <property type="component" value="Unassembled WGS sequence"/>
</dbReference>
<gene>
    <name evidence="3" type="ORF">HPP92_010348</name>
    <name evidence="2" type="ORF">HPP92_010560</name>
</gene>
<evidence type="ECO:0000313" key="3">
    <source>
        <dbReference type="EMBL" id="KAG0482264.1"/>
    </source>
</evidence>
<name>A0A835R401_VANPL</name>
<accession>A0A835R401</accession>
<evidence type="ECO:0000313" key="5">
    <source>
        <dbReference type="Proteomes" id="UP000639772"/>
    </source>
</evidence>
<proteinExistence type="predicted"/>
<evidence type="ECO:0000313" key="2">
    <source>
        <dbReference type="EMBL" id="KAG0479702.1"/>
    </source>
</evidence>
<feature type="compositionally biased region" description="Low complexity" evidence="1">
    <location>
        <begin position="1"/>
        <end position="14"/>
    </location>
</feature>
<comment type="caution">
    <text evidence="2">The sequence shown here is derived from an EMBL/GenBank/DDBJ whole genome shotgun (WGS) entry which is preliminary data.</text>
</comment>
<dbReference type="EMBL" id="JADCNM010000005">
    <property type="protein sequence ID" value="KAG0482264.1"/>
    <property type="molecule type" value="Genomic_DNA"/>
</dbReference>
<feature type="region of interest" description="Disordered" evidence="1">
    <location>
        <begin position="1"/>
        <end position="58"/>
    </location>
</feature>
<dbReference type="Proteomes" id="UP000636800">
    <property type="component" value="Chromosome 5"/>
</dbReference>
<evidence type="ECO:0000313" key="4">
    <source>
        <dbReference type="Proteomes" id="UP000636800"/>
    </source>
</evidence>